<name>A0A830HPF7_9CHLO</name>
<sequence length="191" mass="20660">MLSLCSPSSSLSSNLRSTSLRGAVPHSSRTSSYRRRSGVVQASYESKSDSYARIRAQRAKTRKLRERGEFFEKFGGVGSALNGVIGALDFQEDIAEDRDLIKSLRNLGKGEKMSREQYGALRRKVGGTKSGFFGETVESEGRYLESGWLAGTRSFDEDDADTDNGFKSAPIILGGSATLLAAVGAVLYSLP</sequence>
<reference evidence="2" key="1">
    <citation type="submission" date="2020-10" db="EMBL/GenBank/DDBJ databases">
        <title>Unveiling of a novel bifunctional photoreceptor, Dualchrome1, isolated from a cosmopolitan green alga.</title>
        <authorList>
            <person name="Suzuki S."/>
            <person name="Kawachi M."/>
        </authorList>
    </citation>
    <scope>NUCLEOTIDE SEQUENCE</scope>
    <source>
        <strain evidence="2">NIES 2893</strain>
    </source>
</reference>
<dbReference type="GO" id="GO:0045893">
    <property type="term" value="P:positive regulation of DNA-templated transcription"/>
    <property type="evidence" value="ECO:0007669"/>
    <property type="project" value="TreeGrafter"/>
</dbReference>
<dbReference type="GO" id="GO:0009658">
    <property type="term" value="P:chloroplast organization"/>
    <property type="evidence" value="ECO:0007669"/>
    <property type="project" value="TreeGrafter"/>
</dbReference>
<proteinExistence type="predicted"/>
<dbReference type="Proteomes" id="UP000660262">
    <property type="component" value="Unassembled WGS sequence"/>
</dbReference>
<comment type="caution">
    <text evidence="2">The sequence shown here is derived from an EMBL/GenBank/DDBJ whole genome shotgun (WGS) entry which is preliminary data.</text>
</comment>
<feature type="region of interest" description="Disordered" evidence="1">
    <location>
        <begin position="1"/>
        <end position="41"/>
    </location>
</feature>
<gene>
    <name evidence="2" type="ORF">PPROV_000810200</name>
</gene>
<organism evidence="2 3">
    <name type="scientific">Pycnococcus provasolii</name>
    <dbReference type="NCBI Taxonomy" id="41880"/>
    <lineage>
        <taxon>Eukaryota</taxon>
        <taxon>Viridiplantae</taxon>
        <taxon>Chlorophyta</taxon>
        <taxon>Pseudoscourfieldiophyceae</taxon>
        <taxon>Pseudoscourfieldiales</taxon>
        <taxon>Pycnococcaceae</taxon>
        <taxon>Pycnococcus</taxon>
    </lineage>
</organism>
<accession>A0A830HPF7</accession>
<dbReference type="PANTHER" id="PTHR36771:SF2">
    <property type="entry name" value="POTASSIUM TRANSPORTER"/>
    <property type="match status" value="1"/>
</dbReference>
<evidence type="ECO:0000313" key="3">
    <source>
        <dbReference type="Proteomes" id="UP000660262"/>
    </source>
</evidence>
<dbReference type="PANTHER" id="PTHR36771">
    <property type="entry name" value="POTASSIUM TRANSPORTER"/>
    <property type="match status" value="1"/>
</dbReference>
<protein>
    <submittedName>
        <fullName evidence="2">Uncharacterized protein</fullName>
    </submittedName>
</protein>
<dbReference type="AlphaFoldDB" id="A0A830HPF7"/>
<evidence type="ECO:0000313" key="2">
    <source>
        <dbReference type="EMBL" id="GHP09366.1"/>
    </source>
</evidence>
<evidence type="ECO:0000256" key="1">
    <source>
        <dbReference type="SAM" id="MobiDB-lite"/>
    </source>
</evidence>
<keyword evidence="3" id="KW-1185">Reference proteome</keyword>
<dbReference type="EMBL" id="BNJQ01000024">
    <property type="protein sequence ID" value="GHP09366.1"/>
    <property type="molecule type" value="Genomic_DNA"/>
</dbReference>
<feature type="compositionally biased region" description="Low complexity" evidence="1">
    <location>
        <begin position="1"/>
        <end position="20"/>
    </location>
</feature>
<dbReference type="OrthoDB" id="5845at2759"/>